<name>A0A4R8MHH7_9FLAO</name>
<dbReference type="Proteomes" id="UP000294824">
    <property type="component" value="Unassembled WGS sequence"/>
</dbReference>
<dbReference type="EMBL" id="SORL01000007">
    <property type="protein sequence ID" value="TDY64007.1"/>
    <property type="molecule type" value="Genomic_DNA"/>
</dbReference>
<proteinExistence type="predicted"/>
<organism evidence="1 2">
    <name type="scientific">Algibacter lectus</name>
    <dbReference type="NCBI Taxonomy" id="221126"/>
    <lineage>
        <taxon>Bacteria</taxon>
        <taxon>Pseudomonadati</taxon>
        <taxon>Bacteroidota</taxon>
        <taxon>Flavobacteriia</taxon>
        <taxon>Flavobacteriales</taxon>
        <taxon>Flavobacteriaceae</taxon>
        <taxon>Algibacter</taxon>
    </lineage>
</organism>
<protein>
    <submittedName>
        <fullName evidence="1">Uncharacterized protein</fullName>
    </submittedName>
</protein>
<accession>A0A4R8MHH7</accession>
<sequence length="53" mass="6067">MPICNHKSIISISMGRQSKNNNQYLLLVSKDIFVFKLDNLVKFPLAMMSLLVL</sequence>
<evidence type="ECO:0000313" key="2">
    <source>
        <dbReference type="Proteomes" id="UP000294824"/>
    </source>
</evidence>
<comment type="caution">
    <text evidence="1">The sequence shown here is derived from an EMBL/GenBank/DDBJ whole genome shotgun (WGS) entry which is preliminary data.</text>
</comment>
<gene>
    <name evidence="1" type="ORF">DFQ06_0906</name>
</gene>
<reference evidence="1 2" key="1">
    <citation type="submission" date="2019-03" db="EMBL/GenBank/DDBJ databases">
        <title>Genomic Encyclopedia of Type Strains, Phase III (KMG-III): the genomes of soil and plant-associated and newly described type strains.</title>
        <authorList>
            <person name="Whitman W."/>
        </authorList>
    </citation>
    <scope>NUCLEOTIDE SEQUENCE [LARGE SCALE GENOMIC DNA]</scope>
    <source>
        <strain evidence="1 2">CECT 8301</strain>
    </source>
</reference>
<keyword evidence="2" id="KW-1185">Reference proteome</keyword>
<evidence type="ECO:0000313" key="1">
    <source>
        <dbReference type="EMBL" id="TDY64007.1"/>
    </source>
</evidence>
<dbReference type="AlphaFoldDB" id="A0A4R8MHH7"/>